<dbReference type="InParanoid" id="T1HI09"/>
<dbReference type="EMBL" id="ACPB03005850">
    <property type="status" value="NOT_ANNOTATED_CDS"/>
    <property type="molecule type" value="Genomic_DNA"/>
</dbReference>
<evidence type="ECO:0008006" key="10">
    <source>
        <dbReference type="Google" id="ProtNLM"/>
    </source>
</evidence>
<dbReference type="GO" id="GO:0016831">
    <property type="term" value="F:carboxy-lyase activity"/>
    <property type="evidence" value="ECO:0007669"/>
    <property type="project" value="UniProtKB-KW"/>
</dbReference>
<dbReference type="Pfam" id="PF00282">
    <property type="entry name" value="Pyridoxal_deC"/>
    <property type="match status" value="1"/>
</dbReference>
<dbReference type="SUPFAM" id="SSF53383">
    <property type="entry name" value="PLP-dependent transferases"/>
    <property type="match status" value="1"/>
</dbReference>
<name>T1HI09_RHOPR</name>
<dbReference type="STRING" id="13249.T1HI09"/>
<keyword evidence="3" id="KW-0210">Decarboxylase</keyword>
<dbReference type="FunCoup" id="T1HI09">
    <property type="interactions" value="54"/>
</dbReference>
<dbReference type="GO" id="GO:0019752">
    <property type="term" value="P:carboxylic acid metabolic process"/>
    <property type="evidence" value="ECO:0007669"/>
    <property type="project" value="InterPro"/>
</dbReference>
<accession>T1HI09</accession>
<keyword evidence="4 6" id="KW-0663">Pyridoxal phosphate</keyword>
<comment type="similarity">
    <text evidence="2 7">Belongs to the group II decarboxylase family.</text>
</comment>
<keyword evidence="9" id="KW-1185">Reference proteome</keyword>
<dbReference type="Proteomes" id="UP000015103">
    <property type="component" value="Unassembled WGS sequence"/>
</dbReference>
<protein>
    <recommendedName>
        <fullName evidence="10">Glutamate decarboxylase</fullName>
    </recommendedName>
</protein>
<dbReference type="GO" id="GO:0005737">
    <property type="term" value="C:cytoplasm"/>
    <property type="evidence" value="ECO:0007669"/>
    <property type="project" value="TreeGrafter"/>
</dbReference>
<feature type="modified residue" description="N6-(pyridoxal phosphate)lysine" evidence="6">
    <location>
        <position position="303"/>
    </location>
</feature>
<comment type="cofactor">
    <cofactor evidence="1 6 7">
        <name>pyridoxal 5'-phosphate</name>
        <dbReference type="ChEBI" id="CHEBI:597326"/>
    </cofactor>
</comment>
<organism evidence="8 9">
    <name type="scientific">Rhodnius prolixus</name>
    <name type="common">Triatomid bug</name>
    <dbReference type="NCBI Taxonomy" id="13249"/>
    <lineage>
        <taxon>Eukaryota</taxon>
        <taxon>Metazoa</taxon>
        <taxon>Ecdysozoa</taxon>
        <taxon>Arthropoda</taxon>
        <taxon>Hexapoda</taxon>
        <taxon>Insecta</taxon>
        <taxon>Pterygota</taxon>
        <taxon>Neoptera</taxon>
        <taxon>Paraneoptera</taxon>
        <taxon>Hemiptera</taxon>
        <taxon>Heteroptera</taxon>
        <taxon>Panheteroptera</taxon>
        <taxon>Cimicomorpha</taxon>
        <taxon>Reduviidae</taxon>
        <taxon>Triatominae</taxon>
        <taxon>Rhodnius</taxon>
    </lineage>
</organism>
<dbReference type="HOGENOM" id="CLU_011856_0_0_1"/>
<dbReference type="EnsemblMetazoa" id="RPRC003682-RA">
    <property type="protein sequence ID" value="RPRC003682-PA"/>
    <property type="gene ID" value="RPRC003682"/>
</dbReference>
<evidence type="ECO:0000256" key="4">
    <source>
        <dbReference type="ARBA" id="ARBA00022898"/>
    </source>
</evidence>
<dbReference type="InterPro" id="IPR002129">
    <property type="entry name" value="PyrdxlP-dep_de-COase"/>
</dbReference>
<proteinExistence type="inferred from homology"/>
<dbReference type="Gene3D" id="3.40.640.10">
    <property type="entry name" value="Type I PLP-dependent aspartate aminotransferase-like (Major domain)"/>
    <property type="match status" value="1"/>
</dbReference>
<dbReference type="GO" id="GO:0030170">
    <property type="term" value="F:pyridoxal phosphate binding"/>
    <property type="evidence" value="ECO:0007669"/>
    <property type="project" value="InterPro"/>
</dbReference>
<evidence type="ECO:0000256" key="6">
    <source>
        <dbReference type="PIRSR" id="PIRSR602129-50"/>
    </source>
</evidence>
<dbReference type="InterPro" id="IPR015424">
    <property type="entry name" value="PyrdxlP-dep_Trfase"/>
</dbReference>
<dbReference type="Gene3D" id="3.90.1150.170">
    <property type="match status" value="1"/>
</dbReference>
<dbReference type="InterPro" id="IPR015421">
    <property type="entry name" value="PyrdxlP-dep_Trfase_major"/>
</dbReference>
<keyword evidence="5 7" id="KW-0456">Lyase</keyword>
<dbReference type="VEuPathDB" id="VectorBase:RPRC003682"/>
<evidence type="ECO:0000256" key="2">
    <source>
        <dbReference type="ARBA" id="ARBA00009533"/>
    </source>
</evidence>
<dbReference type="eggNOG" id="KOG0629">
    <property type="taxonomic scope" value="Eukaryota"/>
</dbReference>
<evidence type="ECO:0000256" key="5">
    <source>
        <dbReference type="ARBA" id="ARBA00023239"/>
    </source>
</evidence>
<dbReference type="PANTHER" id="PTHR45677:SF13">
    <property type="entry name" value="LP10922P"/>
    <property type="match status" value="1"/>
</dbReference>
<evidence type="ECO:0000256" key="3">
    <source>
        <dbReference type="ARBA" id="ARBA00022793"/>
    </source>
</evidence>
<evidence type="ECO:0000256" key="1">
    <source>
        <dbReference type="ARBA" id="ARBA00001933"/>
    </source>
</evidence>
<dbReference type="AlphaFoldDB" id="T1HI09"/>
<evidence type="ECO:0000313" key="9">
    <source>
        <dbReference type="Proteomes" id="UP000015103"/>
    </source>
</evidence>
<reference evidence="8" key="1">
    <citation type="submission" date="2015-05" db="UniProtKB">
        <authorList>
            <consortium name="EnsemblMetazoa"/>
        </authorList>
    </citation>
    <scope>IDENTIFICATION</scope>
</reference>
<dbReference type="PANTHER" id="PTHR45677">
    <property type="entry name" value="GLUTAMATE DECARBOXYLASE-RELATED"/>
    <property type="match status" value="1"/>
</dbReference>
<evidence type="ECO:0000256" key="7">
    <source>
        <dbReference type="RuleBase" id="RU000382"/>
    </source>
</evidence>
<dbReference type="OMA" id="KEETPEW"/>
<evidence type="ECO:0000313" key="8">
    <source>
        <dbReference type="EnsemblMetazoa" id="RPRC003682-PA"/>
    </source>
</evidence>
<sequence>VLQPPVVNKMDSEKDVYNLLNKVLGILKEENALRPDDASPVILFKEPEKLKEILNISLDEQCDQNELLQICKKMVIYSVKTGHKYFLNQLYGGMDMYGLAGAFITEALNTNQYTYEVAPVFTLCEMEVINRALSLIGFNQGDGIFCPGRGSMSNMGAIVLARYHKMPEVKKTGLSGIPPFAIFTSQDAHYSIIKGAHWLGLGTDHVIAVKTDARGRMLPYQLEKAVMLARSKGFVPIFVNATAGTTVLGAFDPFEEISEVCKKYSLWLHIDGCWGGSVIFSKKHRQLLRGISRADSVSWNPHKLLGAPLQCSMLLLTRLFGVLDACNRAGASYLFQTDKMYEIEYDTGDKSVQCGRKCDGFKFWMMWKMRGDDVFGLIVDKAMEAAGYFLSMIKTRPGFKLVLPEFQFTNICFWYIPVRLRNQEENEEWWEKVHTIAPKMKQRFVMDSVLMIGYQPMAHKNFKNFFRLVVTGHPMLTKLEVDRVVDLMEQFGADL</sequence>